<reference evidence="10" key="1">
    <citation type="submission" date="2020-05" db="EMBL/GenBank/DDBJ databases">
        <authorList>
            <person name="Chiriac C."/>
            <person name="Salcher M."/>
            <person name="Ghai R."/>
            <person name="Kavagutti S V."/>
        </authorList>
    </citation>
    <scope>NUCLEOTIDE SEQUENCE</scope>
</reference>
<dbReference type="UniPathway" id="UPA00035">
    <property type="reaction ID" value="UER00043"/>
</dbReference>
<dbReference type="CDD" id="cd00331">
    <property type="entry name" value="IGPS"/>
    <property type="match status" value="1"/>
</dbReference>
<dbReference type="GO" id="GO:0004640">
    <property type="term" value="F:phosphoribosylanthranilate isomerase activity"/>
    <property type="evidence" value="ECO:0007669"/>
    <property type="project" value="TreeGrafter"/>
</dbReference>
<evidence type="ECO:0000313" key="10">
    <source>
        <dbReference type="EMBL" id="CAB4553223.1"/>
    </source>
</evidence>
<evidence type="ECO:0000256" key="7">
    <source>
        <dbReference type="ARBA" id="ARBA00023141"/>
    </source>
</evidence>
<keyword evidence="6" id="KW-0822">Tryptophan biosynthesis</keyword>
<gene>
    <name evidence="10" type="ORF">UFOPK1506_00589</name>
</gene>
<dbReference type="EC" id="4.1.1.48" evidence="3"/>
<evidence type="ECO:0000256" key="2">
    <source>
        <dbReference type="ARBA" id="ARBA00004696"/>
    </source>
</evidence>
<accession>A0A6J6CSR8</accession>
<dbReference type="InterPro" id="IPR045186">
    <property type="entry name" value="Indole-3-glycerol_P_synth"/>
</dbReference>
<dbReference type="FunFam" id="3.20.20.70:FF:000024">
    <property type="entry name" value="Indole-3-glycerol phosphate synthase"/>
    <property type="match status" value="1"/>
</dbReference>
<feature type="domain" description="Indole-3-glycerol phosphate synthase" evidence="9">
    <location>
        <begin position="4"/>
        <end position="262"/>
    </location>
</feature>
<comment type="catalytic activity">
    <reaction evidence="1">
        <text>1-(2-carboxyphenylamino)-1-deoxy-D-ribulose 5-phosphate + H(+) = (1S,2R)-1-C-(indol-3-yl)glycerol 3-phosphate + CO2 + H2O</text>
        <dbReference type="Rhea" id="RHEA:23476"/>
        <dbReference type="ChEBI" id="CHEBI:15377"/>
        <dbReference type="ChEBI" id="CHEBI:15378"/>
        <dbReference type="ChEBI" id="CHEBI:16526"/>
        <dbReference type="ChEBI" id="CHEBI:58613"/>
        <dbReference type="ChEBI" id="CHEBI:58866"/>
        <dbReference type="EC" id="4.1.1.48"/>
    </reaction>
</comment>
<dbReference type="InterPro" id="IPR001468">
    <property type="entry name" value="Indole-3-GlycerolPSynthase_CS"/>
</dbReference>
<dbReference type="InterPro" id="IPR011060">
    <property type="entry name" value="RibuloseP-bd_barrel"/>
</dbReference>
<dbReference type="GO" id="GO:0000162">
    <property type="term" value="P:L-tryptophan biosynthetic process"/>
    <property type="evidence" value="ECO:0007669"/>
    <property type="project" value="UniProtKB-UniPathway"/>
</dbReference>
<keyword evidence="4" id="KW-0028">Amino-acid biosynthesis</keyword>
<evidence type="ECO:0000256" key="4">
    <source>
        <dbReference type="ARBA" id="ARBA00022605"/>
    </source>
</evidence>
<dbReference type="InterPro" id="IPR013798">
    <property type="entry name" value="Indole-3-glycerol_P_synth_dom"/>
</dbReference>
<keyword evidence="7" id="KW-0057">Aromatic amino acid biosynthesis</keyword>
<sequence length="275" mass="29479">MTVLDEIIEGVREDLDARKRVTPLNEIIVRAQEPSLGLPLDVLAHFAKGSFGVIAEVKRSSPSKGALASIDDPAELARQYQAGGACAVSVLTEQRRFKGSLEDLAAVRRAVTIPVLRKEFIVDVYQIHEARAYGADIILLIVAALSDDQLVEFSTLTHALGMRTLIEVHDAQEIHRVIHLSEKSALTIDLLGINARNLKTLEINPAAFATLAPLVPPAIALIAESGIANSAEVGALSALGAAGILVGEALVKDGNPARSIAEFINRAEQERVRRL</sequence>
<dbReference type="Gene3D" id="3.20.20.70">
    <property type="entry name" value="Aldolase class I"/>
    <property type="match status" value="1"/>
</dbReference>
<dbReference type="AlphaFoldDB" id="A0A6J6CSR8"/>
<evidence type="ECO:0000256" key="8">
    <source>
        <dbReference type="ARBA" id="ARBA00023239"/>
    </source>
</evidence>
<dbReference type="NCBIfam" id="NF001369">
    <property type="entry name" value="PRK00278.1-1"/>
    <property type="match status" value="1"/>
</dbReference>
<dbReference type="PANTHER" id="PTHR22854:SF2">
    <property type="entry name" value="INDOLE-3-GLYCEROL-PHOSPHATE SYNTHASE"/>
    <property type="match status" value="1"/>
</dbReference>
<dbReference type="EMBL" id="CAEZSV010000087">
    <property type="protein sequence ID" value="CAB4553223.1"/>
    <property type="molecule type" value="Genomic_DNA"/>
</dbReference>
<dbReference type="Pfam" id="PF00218">
    <property type="entry name" value="IGPS"/>
    <property type="match status" value="1"/>
</dbReference>
<evidence type="ECO:0000259" key="9">
    <source>
        <dbReference type="Pfam" id="PF00218"/>
    </source>
</evidence>
<proteinExistence type="inferred from homology"/>
<comment type="pathway">
    <text evidence="2">Amino-acid biosynthesis; L-tryptophan biosynthesis; L-tryptophan from chorismate: step 4/5.</text>
</comment>
<dbReference type="InterPro" id="IPR013785">
    <property type="entry name" value="Aldolase_TIM"/>
</dbReference>
<keyword evidence="5" id="KW-0210">Decarboxylase</keyword>
<name>A0A6J6CSR8_9ZZZZ</name>
<keyword evidence="8" id="KW-0456">Lyase</keyword>
<evidence type="ECO:0000256" key="1">
    <source>
        <dbReference type="ARBA" id="ARBA00001633"/>
    </source>
</evidence>
<evidence type="ECO:0000256" key="5">
    <source>
        <dbReference type="ARBA" id="ARBA00022793"/>
    </source>
</evidence>
<evidence type="ECO:0000256" key="3">
    <source>
        <dbReference type="ARBA" id="ARBA00012362"/>
    </source>
</evidence>
<protein>
    <recommendedName>
        <fullName evidence="3">indole-3-glycerol-phosphate synthase</fullName>
        <ecNumber evidence="3">4.1.1.48</ecNumber>
    </recommendedName>
</protein>
<dbReference type="GO" id="GO:0004425">
    <property type="term" value="F:indole-3-glycerol-phosphate synthase activity"/>
    <property type="evidence" value="ECO:0007669"/>
    <property type="project" value="UniProtKB-EC"/>
</dbReference>
<organism evidence="10">
    <name type="scientific">freshwater metagenome</name>
    <dbReference type="NCBI Taxonomy" id="449393"/>
    <lineage>
        <taxon>unclassified sequences</taxon>
        <taxon>metagenomes</taxon>
        <taxon>ecological metagenomes</taxon>
    </lineage>
</organism>
<dbReference type="SUPFAM" id="SSF51366">
    <property type="entry name" value="Ribulose-phoshate binding barrel"/>
    <property type="match status" value="1"/>
</dbReference>
<dbReference type="PROSITE" id="PS00614">
    <property type="entry name" value="IGPS"/>
    <property type="match status" value="1"/>
</dbReference>
<dbReference type="HAMAP" id="MF_00134_B">
    <property type="entry name" value="IGPS_B"/>
    <property type="match status" value="1"/>
</dbReference>
<evidence type="ECO:0000256" key="6">
    <source>
        <dbReference type="ARBA" id="ARBA00022822"/>
    </source>
</evidence>
<dbReference type="PANTHER" id="PTHR22854">
    <property type="entry name" value="TRYPTOPHAN BIOSYNTHESIS PROTEIN"/>
    <property type="match status" value="1"/>
</dbReference>